<keyword evidence="2" id="KW-1185">Reference proteome</keyword>
<dbReference type="AlphaFoldDB" id="A0A812GM12"/>
<dbReference type="EMBL" id="CAJNDS010000031">
    <property type="protein sequence ID" value="CAE6925668.1"/>
    <property type="molecule type" value="Genomic_DNA"/>
</dbReference>
<proteinExistence type="predicted"/>
<reference evidence="1" key="1">
    <citation type="submission" date="2021-02" db="EMBL/GenBank/DDBJ databases">
        <authorList>
            <person name="Dougan E. K."/>
            <person name="Rhodes N."/>
            <person name="Thang M."/>
            <person name="Chan C."/>
        </authorList>
    </citation>
    <scope>NUCLEOTIDE SEQUENCE</scope>
</reference>
<protein>
    <submittedName>
        <fullName evidence="1">RE1 protein</fullName>
    </submittedName>
</protein>
<accession>A0A812GM12</accession>
<gene>
    <name evidence="1" type="primary">RE1</name>
    <name evidence="1" type="ORF">SNAT2548_LOCUS641</name>
</gene>
<dbReference type="CDD" id="cd09272">
    <property type="entry name" value="RNase_HI_RT_Ty1"/>
    <property type="match status" value="1"/>
</dbReference>
<evidence type="ECO:0000313" key="1">
    <source>
        <dbReference type="EMBL" id="CAE6925668.1"/>
    </source>
</evidence>
<sequence length="198" mass="21947">MSHNPEEALRVTKGIWRHVKYTQYWGIRYAVGSCDEVTTCSDASWAPGGSKSRTGITVHWGGHLIAWRSQRQTLTAFSPAEAELDALGSALQMGCKTQSIIQSIAGKHFEHQLRGDNVASILQLTDPGYHTEDQRTRHYALRCAYVRDHLEASKTKLEHCSGKELPADGLTKVLACTALGKARELLGMYEPRRSNANP</sequence>
<evidence type="ECO:0000313" key="2">
    <source>
        <dbReference type="Proteomes" id="UP000604046"/>
    </source>
</evidence>
<dbReference type="OrthoDB" id="430476at2759"/>
<comment type="caution">
    <text evidence="1">The sequence shown here is derived from an EMBL/GenBank/DDBJ whole genome shotgun (WGS) entry which is preliminary data.</text>
</comment>
<organism evidence="1 2">
    <name type="scientific">Symbiodinium natans</name>
    <dbReference type="NCBI Taxonomy" id="878477"/>
    <lineage>
        <taxon>Eukaryota</taxon>
        <taxon>Sar</taxon>
        <taxon>Alveolata</taxon>
        <taxon>Dinophyceae</taxon>
        <taxon>Suessiales</taxon>
        <taxon>Symbiodiniaceae</taxon>
        <taxon>Symbiodinium</taxon>
    </lineage>
</organism>
<name>A0A812GM12_9DINO</name>
<dbReference type="Proteomes" id="UP000604046">
    <property type="component" value="Unassembled WGS sequence"/>
</dbReference>